<dbReference type="AlphaFoldDB" id="A0AAV2FT01"/>
<keyword evidence="2" id="KW-1185">Reference proteome</keyword>
<name>A0AAV2FT01_9ROSI</name>
<accession>A0AAV2FT01</accession>
<gene>
    <name evidence="1" type="ORF">LTRI10_LOCUS41206</name>
</gene>
<proteinExistence type="predicted"/>
<dbReference type="Proteomes" id="UP001497516">
    <property type="component" value="Chromosome 7"/>
</dbReference>
<evidence type="ECO:0000313" key="2">
    <source>
        <dbReference type="Proteomes" id="UP001497516"/>
    </source>
</evidence>
<organism evidence="1 2">
    <name type="scientific">Linum trigynum</name>
    <dbReference type="NCBI Taxonomy" id="586398"/>
    <lineage>
        <taxon>Eukaryota</taxon>
        <taxon>Viridiplantae</taxon>
        <taxon>Streptophyta</taxon>
        <taxon>Embryophyta</taxon>
        <taxon>Tracheophyta</taxon>
        <taxon>Spermatophyta</taxon>
        <taxon>Magnoliopsida</taxon>
        <taxon>eudicotyledons</taxon>
        <taxon>Gunneridae</taxon>
        <taxon>Pentapetalae</taxon>
        <taxon>rosids</taxon>
        <taxon>fabids</taxon>
        <taxon>Malpighiales</taxon>
        <taxon>Linaceae</taxon>
        <taxon>Linum</taxon>
    </lineage>
</organism>
<dbReference type="EMBL" id="OZ034820">
    <property type="protein sequence ID" value="CAL1401127.1"/>
    <property type="molecule type" value="Genomic_DNA"/>
</dbReference>
<protein>
    <submittedName>
        <fullName evidence="1">Uncharacterized protein</fullName>
    </submittedName>
</protein>
<evidence type="ECO:0000313" key="1">
    <source>
        <dbReference type="EMBL" id="CAL1401127.1"/>
    </source>
</evidence>
<sequence>MSEERTVYEAEWAIMTLAAYGGGDRMDFLMISGSERMRRHDLLTQRLRQTGGGCRQLGQDLECEALEDVSGGVARIVGDRLVGLLLGLLG</sequence>
<reference evidence="1 2" key="1">
    <citation type="submission" date="2024-04" db="EMBL/GenBank/DDBJ databases">
        <authorList>
            <person name="Fracassetti M."/>
        </authorList>
    </citation>
    <scope>NUCLEOTIDE SEQUENCE [LARGE SCALE GENOMIC DNA]</scope>
</reference>